<gene>
    <name evidence="2" type="ORF">WM40_11415</name>
</gene>
<dbReference type="Proteomes" id="UP000033618">
    <property type="component" value="Unassembled WGS sequence"/>
</dbReference>
<evidence type="ECO:0000313" key="2">
    <source>
        <dbReference type="EMBL" id="KKB63581.1"/>
    </source>
</evidence>
<dbReference type="OrthoDB" id="5438043at2"/>
<dbReference type="Pfam" id="PF08379">
    <property type="entry name" value="Bact_transglu_N"/>
    <property type="match status" value="1"/>
</dbReference>
<dbReference type="Pfam" id="PF01841">
    <property type="entry name" value="Transglut_core"/>
    <property type="match status" value="1"/>
</dbReference>
<dbReference type="SMART" id="SM00460">
    <property type="entry name" value="TGc"/>
    <property type="match status" value="1"/>
</dbReference>
<reference evidence="2 3" key="1">
    <citation type="submission" date="2015-03" db="EMBL/GenBank/DDBJ databases">
        <title>Draft Genome Sequence of Burkholderia andropogonis type strain ICMP2807, isolated from Sorghum bicolor.</title>
        <authorList>
            <person name="Lopes-Santos L."/>
            <person name="Castro D.B."/>
            <person name="Ottoboni L.M."/>
            <person name="Park D."/>
            <person name="Weirc B.S."/>
            <person name="Destefano S.A."/>
        </authorList>
    </citation>
    <scope>NUCLEOTIDE SEQUENCE [LARGE SCALE GENOMIC DNA]</scope>
    <source>
        <strain evidence="2 3">ICMP2807</strain>
    </source>
</reference>
<evidence type="ECO:0000313" key="3">
    <source>
        <dbReference type="Proteomes" id="UP000033618"/>
    </source>
</evidence>
<comment type="caution">
    <text evidence="2">The sequence shown here is derived from an EMBL/GenBank/DDBJ whole genome shotgun (WGS) entry which is preliminary data.</text>
</comment>
<dbReference type="EMBL" id="LAQU01000009">
    <property type="protein sequence ID" value="KKB63581.1"/>
    <property type="molecule type" value="Genomic_DNA"/>
</dbReference>
<feature type="domain" description="Transglutaminase-like" evidence="1">
    <location>
        <begin position="156"/>
        <end position="223"/>
    </location>
</feature>
<accession>A0A0F5K0E4</accession>
<dbReference type="STRING" id="28092.WM40_11415"/>
<keyword evidence="3" id="KW-1185">Reference proteome</keyword>
<proteinExistence type="predicted"/>
<organism evidence="2 3">
    <name type="scientific">Robbsia andropogonis</name>
    <dbReference type="NCBI Taxonomy" id="28092"/>
    <lineage>
        <taxon>Bacteria</taxon>
        <taxon>Pseudomonadati</taxon>
        <taxon>Pseudomonadota</taxon>
        <taxon>Betaproteobacteria</taxon>
        <taxon>Burkholderiales</taxon>
        <taxon>Burkholderiaceae</taxon>
        <taxon>Robbsia</taxon>
    </lineage>
</organism>
<dbReference type="SUPFAM" id="SSF54001">
    <property type="entry name" value="Cysteine proteinases"/>
    <property type="match status" value="1"/>
</dbReference>
<dbReference type="AlphaFoldDB" id="A0A0F5K0E4"/>
<dbReference type="PATRIC" id="fig|28092.6.peg.2679"/>
<dbReference type="PANTHER" id="PTHR33490">
    <property type="entry name" value="BLR5614 PROTEIN-RELATED"/>
    <property type="match status" value="1"/>
</dbReference>
<dbReference type="RefSeq" id="WP_024902151.1">
    <property type="nucleotide sequence ID" value="NZ_CADFGU010000001.1"/>
</dbReference>
<dbReference type="InterPro" id="IPR013589">
    <property type="entry name" value="Bac_transglu_N"/>
</dbReference>
<sequence length="291" mass="31235">MQLNIRHDTRYRYATPVQYSIQQLRLTPETNSAQHVRHWSIDAPGKLDATRDAYGNILHTLVLNRPHEQIVFAVSGEVETVPLRDGWLSDGPGRIPIAHYTCATPLTEADDAIRAMASTHSSLRTPADLIALAETISGRVRYMPGVTMVTSTAAQALALGNGVCQDHAHLMLACCRERGVPARYVSGYIDPGDVPHAASHAWVDVWLDGGPQGAGWVTVDVTHAVFASERYCRLAVARDFQPASPVRGSRIGGRDETLEVAVFVDVGGAARNPAANGLGNGIGSSVGMAQQ</sequence>
<name>A0A0F5K0E4_9BURK</name>
<protein>
    <submittedName>
        <fullName evidence="2">Transglutaminase</fullName>
    </submittedName>
</protein>
<dbReference type="PANTHER" id="PTHR33490:SF6">
    <property type="entry name" value="SLL1049 PROTEIN"/>
    <property type="match status" value="1"/>
</dbReference>
<evidence type="ECO:0000259" key="1">
    <source>
        <dbReference type="SMART" id="SM00460"/>
    </source>
</evidence>
<dbReference type="InterPro" id="IPR038765">
    <property type="entry name" value="Papain-like_cys_pep_sf"/>
</dbReference>
<dbReference type="Gene3D" id="3.10.620.30">
    <property type="match status" value="1"/>
</dbReference>
<dbReference type="InterPro" id="IPR002931">
    <property type="entry name" value="Transglutaminase-like"/>
</dbReference>